<dbReference type="Proteomes" id="UP000306740">
    <property type="component" value="Unassembled WGS sequence"/>
</dbReference>
<dbReference type="AlphaFoldDB" id="A0A5C4MFY0"/>
<keyword evidence="1" id="KW-0472">Membrane</keyword>
<evidence type="ECO:0000256" key="1">
    <source>
        <dbReference type="SAM" id="Phobius"/>
    </source>
</evidence>
<comment type="caution">
    <text evidence="2">The sequence shown here is derived from an EMBL/GenBank/DDBJ whole genome shotgun (WGS) entry which is preliminary data.</text>
</comment>
<dbReference type="OrthoDB" id="3426404at2"/>
<dbReference type="RefSeq" id="WP_139084857.1">
    <property type="nucleotide sequence ID" value="NZ_VDFR01000063.1"/>
</dbReference>
<keyword evidence="1" id="KW-0812">Transmembrane</keyword>
<evidence type="ECO:0000313" key="2">
    <source>
        <dbReference type="EMBL" id="TNC41750.1"/>
    </source>
</evidence>
<feature type="transmembrane region" description="Helical" evidence="1">
    <location>
        <begin position="101"/>
        <end position="125"/>
    </location>
</feature>
<proteinExistence type="predicted"/>
<accession>A0A5C4MFY0</accession>
<evidence type="ECO:0000313" key="4">
    <source>
        <dbReference type="Proteomes" id="UP000306740"/>
    </source>
</evidence>
<feature type="transmembrane region" description="Helical" evidence="1">
    <location>
        <begin position="12"/>
        <end position="30"/>
    </location>
</feature>
<gene>
    <name evidence="3" type="ORF">FHE65_14055</name>
    <name evidence="2" type="ORF">FHE65_22210</name>
</gene>
<dbReference type="EMBL" id="VDFR01000063">
    <property type="protein sequence ID" value="TNC45978.1"/>
    <property type="molecule type" value="Genomic_DNA"/>
</dbReference>
<protein>
    <recommendedName>
        <fullName evidence="5">Membrane protein DedA with SNARE-associated domain</fullName>
    </recommendedName>
</protein>
<keyword evidence="1" id="KW-1133">Transmembrane helix</keyword>
<sequence>MDRPEGPALTVWLFFFVVVFLRAQATYWIARVATVQVLTRTHPTGGWRARTHDWLEGDSAQRGADVVRRWGALAIPVSFLTVGAQTVINAGAGVVRMPFPLYLAAMVPGCMAWALVWTTIGMSAFYAAVGAGLTTRWGMALAVLTVVGAVTAVVAFRRRSRART</sequence>
<organism evidence="2 4">
    <name type="scientific">Mumia zhuanghuii</name>
    <dbReference type="NCBI Taxonomy" id="2585211"/>
    <lineage>
        <taxon>Bacteria</taxon>
        <taxon>Bacillati</taxon>
        <taxon>Actinomycetota</taxon>
        <taxon>Actinomycetes</taxon>
        <taxon>Propionibacteriales</taxon>
        <taxon>Nocardioidaceae</taxon>
        <taxon>Mumia</taxon>
    </lineage>
</organism>
<dbReference type="EMBL" id="VDFR01000104">
    <property type="protein sequence ID" value="TNC41750.1"/>
    <property type="molecule type" value="Genomic_DNA"/>
</dbReference>
<name>A0A5C4MFY0_9ACTN</name>
<reference evidence="2 4" key="1">
    <citation type="submission" date="2019-05" db="EMBL/GenBank/DDBJ databases">
        <title>Mumia sp. nov., isolated from the intestinal contents of plateau pika (Ochotona curzoniae) in the Qinghai-Tibet plateau of China.</title>
        <authorList>
            <person name="Tian Z."/>
        </authorList>
    </citation>
    <scope>NUCLEOTIDE SEQUENCE [LARGE SCALE GENOMIC DNA]</scope>
    <source>
        <strain evidence="4">527</strain>
        <strain evidence="2">Z527</strain>
    </source>
</reference>
<feature type="transmembrane region" description="Helical" evidence="1">
    <location>
        <begin position="137"/>
        <end position="156"/>
    </location>
</feature>
<evidence type="ECO:0008006" key="5">
    <source>
        <dbReference type="Google" id="ProtNLM"/>
    </source>
</evidence>
<evidence type="ECO:0000313" key="3">
    <source>
        <dbReference type="EMBL" id="TNC45978.1"/>
    </source>
</evidence>